<dbReference type="InterPro" id="IPR011043">
    <property type="entry name" value="Gal_Oxase/kelch_b-propeller"/>
</dbReference>
<keyword evidence="2" id="KW-1185">Reference proteome</keyword>
<reference evidence="1" key="1">
    <citation type="submission" date="2021-09" db="EMBL/GenBank/DDBJ databases">
        <authorList>
            <consortium name="AG Swart"/>
            <person name="Singh M."/>
            <person name="Singh A."/>
            <person name="Seah K."/>
            <person name="Emmerich C."/>
        </authorList>
    </citation>
    <scope>NUCLEOTIDE SEQUENCE</scope>
    <source>
        <strain evidence="1">ATCC30299</strain>
    </source>
</reference>
<dbReference type="AlphaFoldDB" id="A0AAU9K358"/>
<evidence type="ECO:0000313" key="2">
    <source>
        <dbReference type="Proteomes" id="UP001162131"/>
    </source>
</evidence>
<dbReference type="SUPFAM" id="SSF50965">
    <property type="entry name" value="Galactose oxidase, central domain"/>
    <property type="match status" value="1"/>
</dbReference>
<proteinExistence type="predicted"/>
<dbReference type="EMBL" id="CAJZBQ010000053">
    <property type="protein sequence ID" value="CAG9331317.1"/>
    <property type="molecule type" value="Genomic_DNA"/>
</dbReference>
<evidence type="ECO:0000313" key="1">
    <source>
        <dbReference type="EMBL" id="CAG9331317.1"/>
    </source>
</evidence>
<protein>
    <submittedName>
        <fullName evidence="1">Uncharacterized protein</fullName>
    </submittedName>
</protein>
<name>A0AAU9K358_9CILI</name>
<organism evidence="1 2">
    <name type="scientific">Blepharisma stoltei</name>
    <dbReference type="NCBI Taxonomy" id="1481888"/>
    <lineage>
        <taxon>Eukaryota</taxon>
        <taxon>Sar</taxon>
        <taxon>Alveolata</taxon>
        <taxon>Ciliophora</taxon>
        <taxon>Postciliodesmatophora</taxon>
        <taxon>Heterotrichea</taxon>
        <taxon>Heterotrichida</taxon>
        <taxon>Blepharismidae</taxon>
        <taxon>Blepharisma</taxon>
    </lineage>
</organism>
<gene>
    <name evidence="1" type="ORF">BSTOLATCC_MIC53392</name>
</gene>
<dbReference type="Proteomes" id="UP001162131">
    <property type="component" value="Unassembled WGS sequence"/>
</dbReference>
<accession>A0AAU9K358</accession>
<comment type="caution">
    <text evidence="1">The sequence shown here is derived from an EMBL/GenBank/DDBJ whole genome shotgun (WGS) entry which is preliminary data.</text>
</comment>
<sequence length="163" mass="19202">MFGGTNYIDNIPIAFKLDLLQNKWFKLPSTSVVITHCSMEIFKNSIIISGRHVSNIFKYDLNIESHSDLYLEDLDLDTYKGIFSGGSRLYIFQNSNFIYESEIDNDYEWNKIGNFNYEFSMFPFKKFNDGSVFISLSYKAKLMLYKFDLKHKNFKKLKDIKGK</sequence>